<feature type="non-terminal residue" evidence="2">
    <location>
        <position position="1"/>
    </location>
</feature>
<reference evidence="2" key="1">
    <citation type="submission" date="2021-06" db="EMBL/GenBank/DDBJ databases">
        <authorList>
            <person name="Kallberg Y."/>
            <person name="Tangrot J."/>
            <person name="Rosling A."/>
        </authorList>
    </citation>
    <scope>NUCLEOTIDE SEQUENCE</scope>
    <source>
        <strain evidence="2">87-6 pot B 2015</strain>
    </source>
</reference>
<keyword evidence="1" id="KW-0812">Transmembrane</keyword>
<keyword evidence="1" id="KW-1133">Transmembrane helix</keyword>
<keyword evidence="3" id="KW-1185">Reference proteome</keyword>
<evidence type="ECO:0000256" key="1">
    <source>
        <dbReference type="SAM" id="Phobius"/>
    </source>
</evidence>
<dbReference type="Proteomes" id="UP000789375">
    <property type="component" value="Unassembled WGS sequence"/>
</dbReference>
<comment type="caution">
    <text evidence="2">The sequence shown here is derived from an EMBL/GenBank/DDBJ whole genome shotgun (WGS) entry which is preliminary data.</text>
</comment>
<proteinExistence type="predicted"/>
<dbReference type="AlphaFoldDB" id="A0A9N9IMN5"/>
<dbReference type="EMBL" id="CAJVPP010021850">
    <property type="protein sequence ID" value="CAG8743706.1"/>
    <property type="molecule type" value="Genomic_DNA"/>
</dbReference>
<evidence type="ECO:0000313" key="3">
    <source>
        <dbReference type="Proteomes" id="UP000789375"/>
    </source>
</evidence>
<protein>
    <submittedName>
        <fullName evidence="2">10531_t:CDS:1</fullName>
    </submittedName>
</protein>
<feature type="non-terminal residue" evidence="2">
    <location>
        <position position="224"/>
    </location>
</feature>
<evidence type="ECO:0000313" key="2">
    <source>
        <dbReference type="EMBL" id="CAG8743706.1"/>
    </source>
</evidence>
<organism evidence="2 3">
    <name type="scientific">Funneliformis mosseae</name>
    <name type="common">Endomycorrhizal fungus</name>
    <name type="synonym">Glomus mosseae</name>
    <dbReference type="NCBI Taxonomy" id="27381"/>
    <lineage>
        <taxon>Eukaryota</taxon>
        <taxon>Fungi</taxon>
        <taxon>Fungi incertae sedis</taxon>
        <taxon>Mucoromycota</taxon>
        <taxon>Glomeromycotina</taxon>
        <taxon>Glomeromycetes</taxon>
        <taxon>Glomerales</taxon>
        <taxon>Glomeraceae</taxon>
        <taxon>Funneliformis</taxon>
    </lineage>
</organism>
<gene>
    <name evidence="2" type="ORF">FMOSSE_LOCUS16292</name>
</gene>
<accession>A0A9N9IMN5</accession>
<keyword evidence="1" id="KW-0472">Membrane</keyword>
<feature type="transmembrane region" description="Helical" evidence="1">
    <location>
        <begin position="151"/>
        <end position="171"/>
    </location>
</feature>
<sequence length="224" mass="24813">LPFIPHFGPFDVAKHCSGSSQLTTPQLIPVARGVTSSGIGEEKLVKRRMINVFVRPLDYIGSCNEVLPFELESSSKIFLQQLYCDNGLCKKKFSTTDEICYSSNQCLSQLCGDATAIQPIDGNTIFEGKTCIFDNFVAYDQLKGNRSSDSMVFVIIILLIILLGLIICGYARRLFRKQEENSVDNYSRRVIDPETGEITTLGGRVRRGASILLNRGGSLNRSNS</sequence>
<name>A0A9N9IMN5_FUNMO</name>